<dbReference type="GO" id="GO:0016020">
    <property type="term" value="C:membrane"/>
    <property type="evidence" value="ECO:0007669"/>
    <property type="project" value="UniProtKB-SubCell"/>
</dbReference>
<dbReference type="GO" id="GO:0005516">
    <property type="term" value="F:calmodulin binding"/>
    <property type="evidence" value="ECO:0007669"/>
    <property type="project" value="UniProtKB-KW"/>
</dbReference>
<evidence type="ECO:0000256" key="4">
    <source>
        <dbReference type="ARBA" id="ARBA00022821"/>
    </source>
</evidence>
<evidence type="ECO:0000256" key="8">
    <source>
        <dbReference type="RuleBase" id="RU280816"/>
    </source>
</evidence>
<feature type="transmembrane region" description="Helical" evidence="9">
    <location>
        <begin position="377"/>
        <end position="402"/>
    </location>
</feature>
<feature type="transmembrane region" description="Helical" evidence="9">
    <location>
        <begin position="20"/>
        <end position="44"/>
    </location>
</feature>
<name>A0AAE0E4M4_9ROSI</name>
<keyword evidence="6 8" id="KW-0472">Membrane</keyword>
<dbReference type="InterPro" id="IPR004326">
    <property type="entry name" value="Mlo"/>
</dbReference>
<dbReference type="GO" id="GO:0006952">
    <property type="term" value="P:defense response"/>
    <property type="evidence" value="ECO:0007669"/>
    <property type="project" value="UniProtKB-KW"/>
</dbReference>
<evidence type="ECO:0000256" key="2">
    <source>
        <dbReference type="ARBA" id="ARBA00006574"/>
    </source>
</evidence>
<feature type="transmembrane region" description="Helical" evidence="9">
    <location>
        <begin position="338"/>
        <end position="362"/>
    </location>
</feature>
<feature type="transmembrane region" description="Helical" evidence="9">
    <location>
        <begin position="131"/>
        <end position="152"/>
    </location>
</feature>
<dbReference type="Proteomes" id="UP001281410">
    <property type="component" value="Unassembled WGS sequence"/>
</dbReference>
<feature type="transmembrane region" description="Helical" evidence="9">
    <location>
        <begin position="279"/>
        <end position="297"/>
    </location>
</feature>
<comment type="domain">
    <text evidence="8">The C-terminus contains a calmodulin-binding domain, which binds calmodulin in a calcium-dependent fashion.</text>
</comment>
<feature type="transmembrane region" description="Helical" evidence="9">
    <location>
        <begin position="254"/>
        <end position="273"/>
    </location>
</feature>
<evidence type="ECO:0000256" key="6">
    <source>
        <dbReference type="ARBA" id="ARBA00023136"/>
    </source>
</evidence>
<keyword evidence="7 8" id="KW-0568">Pathogenesis-related protein</keyword>
<evidence type="ECO:0000256" key="9">
    <source>
        <dbReference type="SAM" id="Phobius"/>
    </source>
</evidence>
<proteinExistence type="inferred from homology"/>
<comment type="caution">
    <text evidence="10">The sequence shown here is derived from an EMBL/GenBank/DDBJ whole genome shotgun (WGS) entry which is preliminary data.</text>
</comment>
<reference evidence="10" key="1">
    <citation type="journal article" date="2023" name="Plant J.">
        <title>Genome sequences and population genomics provide insights into the demographic history, inbreeding, and mutation load of two 'living fossil' tree species of Dipteronia.</title>
        <authorList>
            <person name="Feng Y."/>
            <person name="Comes H.P."/>
            <person name="Chen J."/>
            <person name="Zhu S."/>
            <person name="Lu R."/>
            <person name="Zhang X."/>
            <person name="Li P."/>
            <person name="Qiu J."/>
            <person name="Olsen K.M."/>
            <person name="Qiu Y."/>
        </authorList>
    </citation>
    <scope>NUCLEOTIDE SEQUENCE</scope>
    <source>
        <strain evidence="10">NBL</strain>
    </source>
</reference>
<sequence>MADEEETTSEGRTLEETPTWALATVCFLLIFISILIEHSLHLLAQYFNKKRRRSLIQALDKIKSDLMLFGFISLLLTVSERPIASICITKRLAETFLPCGTNDSDAYTDEETKCLEQEKVSFLSREGVKQLQFLIFILAFFHSLSSVLTFSLGMAKMKSWESWEAETRTLEYEFTNDPRRFQFTHQTSFGRQHLRFWSEHRFLRWPAFFLQQFYKSVSRADYLTLRHGFITAHFAEGSNFDFQKYIKRALEKDFKMVVGISAWIWLFSVLFIFFNAQGFYNYLWLPFIPLVMLLVVGTKLQGIITKMCLDSHNKSHVVRGTLLVKPSDDFFWFNRPKLVLHLIHFILFQNSFQLAFFTWTWYKFGLRSCFHQETEEIVIRLVLGVVVHILCAYVTLPLYALVTQMGSSMNKAVFAENMVHGLKSWRARARKNLKTNHSPRPSLYTSPSYHTLEASFSVYGDHPPPCDNTDYVAVEFGSEEKGSKGPVQHQEIRNNSFEGFEMSNSTKLFEQKKKIGQFLDS</sequence>
<dbReference type="Pfam" id="PF03094">
    <property type="entry name" value="Mlo"/>
    <property type="match status" value="1"/>
</dbReference>
<evidence type="ECO:0000256" key="1">
    <source>
        <dbReference type="ARBA" id="ARBA00004141"/>
    </source>
</evidence>
<keyword evidence="5 8" id="KW-1133">Transmembrane helix</keyword>
<keyword evidence="4 8" id="KW-0611">Plant defense</keyword>
<organism evidence="10 11">
    <name type="scientific">Dipteronia sinensis</name>
    <dbReference type="NCBI Taxonomy" id="43782"/>
    <lineage>
        <taxon>Eukaryota</taxon>
        <taxon>Viridiplantae</taxon>
        <taxon>Streptophyta</taxon>
        <taxon>Embryophyta</taxon>
        <taxon>Tracheophyta</taxon>
        <taxon>Spermatophyta</taxon>
        <taxon>Magnoliopsida</taxon>
        <taxon>eudicotyledons</taxon>
        <taxon>Gunneridae</taxon>
        <taxon>Pentapetalae</taxon>
        <taxon>rosids</taxon>
        <taxon>malvids</taxon>
        <taxon>Sapindales</taxon>
        <taxon>Sapindaceae</taxon>
        <taxon>Hippocastanoideae</taxon>
        <taxon>Acereae</taxon>
        <taxon>Dipteronia</taxon>
    </lineage>
</organism>
<dbReference type="PANTHER" id="PTHR31942">
    <property type="entry name" value="MLO-LIKE PROTEIN 1"/>
    <property type="match status" value="1"/>
</dbReference>
<accession>A0AAE0E4M4</accession>
<dbReference type="EMBL" id="JANJYJ010000006">
    <property type="protein sequence ID" value="KAK3207071.1"/>
    <property type="molecule type" value="Genomic_DNA"/>
</dbReference>
<evidence type="ECO:0000313" key="11">
    <source>
        <dbReference type="Proteomes" id="UP001281410"/>
    </source>
</evidence>
<dbReference type="PANTHER" id="PTHR31942:SF72">
    <property type="entry name" value="MLO-LIKE PROTEIN"/>
    <property type="match status" value="1"/>
</dbReference>
<keyword evidence="8" id="KW-0112">Calmodulin-binding</keyword>
<dbReference type="AlphaFoldDB" id="A0AAE0E4M4"/>
<protein>
    <recommendedName>
        <fullName evidence="8">MLO-like protein</fullName>
    </recommendedName>
</protein>
<comment type="similarity">
    <text evidence="2 8">Belongs to the MLO family.</text>
</comment>
<keyword evidence="3 8" id="KW-0812">Transmembrane</keyword>
<comment type="function">
    <text evidence="8">May be involved in modulation of pathogen defense and leaf cell death.</text>
</comment>
<evidence type="ECO:0000256" key="7">
    <source>
        <dbReference type="ARBA" id="ARBA00023265"/>
    </source>
</evidence>
<keyword evidence="11" id="KW-1185">Reference proteome</keyword>
<comment type="subcellular location">
    <subcellularLocation>
        <location evidence="1 8">Membrane</location>
        <topology evidence="1 8">Multi-pass membrane protein</topology>
    </subcellularLocation>
</comment>
<evidence type="ECO:0000313" key="10">
    <source>
        <dbReference type="EMBL" id="KAK3207071.1"/>
    </source>
</evidence>
<evidence type="ECO:0000256" key="3">
    <source>
        <dbReference type="ARBA" id="ARBA00022692"/>
    </source>
</evidence>
<gene>
    <name evidence="8" type="primary">MLO</name>
    <name evidence="10" type="ORF">Dsin_021117</name>
</gene>
<evidence type="ECO:0000256" key="5">
    <source>
        <dbReference type="ARBA" id="ARBA00022989"/>
    </source>
</evidence>